<dbReference type="Gene3D" id="3.30.1640.30">
    <property type="match status" value="1"/>
</dbReference>
<evidence type="ECO:0000256" key="9">
    <source>
        <dbReference type="RuleBase" id="RU366078"/>
    </source>
</evidence>
<keyword evidence="2 9" id="KW-0732">Signal</keyword>
<dbReference type="SMART" id="SM00020">
    <property type="entry name" value="Tryp_SPc"/>
    <property type="match status" value="1"/>
</dbReference>
<dbReference type="InterPro" id="IPR051487">
    <property type="entry name" value="Ser/Thr_Proteases_Immune/Dev"/>
</dbReference>
<proteinExistence type="inferred from homology"/>
<evidence type="ECO:0000259" key="10">
    <source>
        <dbReference type="PROSITE" id="PS50240"/>
    </source>
</evidence>
<keyword evidence="13" id="KW-1185">Reference proteome</keyword>
<dbReference type="EC" id="3.4.21.-" evidence="8"/>
<dbReference type="PROSITE" id="PS50240">
    <property type="entry name" value="TRYPSIN_DOM"/>
    <property type="match status" value="1"/>
</dbReference>
<dbReference type="GO" id="GO:0005576">
    <property type="term" value="C:extracellular region"/>
    <property type="evidence" value="ECO:0007669"/>
    <property type="project" value="UniProtKB-SubCell"/>
</dbReference>
<dbReference type="CDD" id="cd00190">
    <property type="entry name" value="Tryp_SPc"/>
    <property type="match status" value="1"/>
</dbReference>
<dbReference type="PRINTS" id="PR00722">
    <property type="entry name" value="CHYMOTRYPSIN"/>
</dbReference>
<keyword evidence="1 8" id="KW-0645">Protease</keyword>
<dbReference type="Pfam" id="PF12032">
    <property type="entry name" value="CLIP"/>
    <property type="match status" value="1"/>
</dbReference>
<dbReference type="PROSITE" id="PS51888">
    <property type="entry name" value="CLIP"/>
    <property type="match status" value="1"/>
</dbReference>
<dbReference type="InterPro" id="IPR018114">
    <property type="entry name" value="TRYPSIN_HIS"/>
</dbReference>
<name>A0A9N9MRU1_9CUCU</name>
<dbReference type="AlphaFoldDB" id="A0A9N9MRU1"/>
<dbReference type="InterPro" id="IPR038565">
    <property type="entry name" value="CLIP_sf"/>
</dbReference>
<dbReference type="GO" id="GO:0004252">
    <property type="term" value="F:serine-type endopeptidase activity"/>
    <property type="evidence" value="ECO:0007669"/>
    <property type="project" value="UniProtKB-UniRule"/>
</dbReference>
<keyword evidence="4 8" id="KW-0720">Serine protease</keyword>
<feature type="domain" description="Clip" evidence="11">
    <location>
        <begin position="24"/>
        <end position="78"/>
    </location>
</feature>
<dbReference type="InterPro" id="IPR001254">
    <property type="entry name" value="Trypsin_dom"/>
</dbReference>
<dbReference type="SMART" id="SM00680">
    <property type="entry name" value="CLIP"/>
    <property type="match status" value="1"/>
</dbReference>
<gene>
    <name evidence="12" type="ORF">CEUTPL_LOCUS9782</name>
</gene>
<evidence type="ECO:0000313" key="12">
    <source>
        <dbReference type="EMBL" id="CAG9769269.1"/>
    </source>
</evidence>
<keyword evidence="5" id="KW-1015">Disulfide bond</keyword>
<dbReference type="PANTHER" id="PTHR24256">
    <property type="entry name" value="TRYPTASE-RELATED"/>
    <property type="match status" value="1"/>
</dbReference>
<keyword evidence="9" id="KW-0964">Secreted</keyword>
<dbReference type="GO" id="GO:0006508">
    <property type="term" value="P:proteolysis"/>
    <property type="evidence" value="ECO:0007669"/>
    <property type="project" value="UniProtKB-KW"/>
</dbReference>
<comment type="domain">
    <text evidence="9">The clip domain consists of 35-55 residues which are 'knitted' together usually by 3 conserved disulfide bonds forming a clip-like compact structure.</text>
</comment>
<comment type="subcellular location">
    <subcellularLocation>
        <location evidence="9">Secreted</location>
    </subcellularLocation>
</comment>
<organism evidence="12 13">
    <name type="scientific">Ceutorhynchus assimilis</name>
    <name type="common">cabbage seed weevil</name>
    <dbReference type="NCBI Taxonomy" id="467358"/>
    <lineage>
        <taxon>Eukaryota</taxon>
        <taxon>Metazoa</taxon>
        <taxon>Ecdysozoa</taxon>
        <taxon>Arthropoda</taxon>
        <taxon>Hexapoda</taxon>
        <taxon>Insecta</taxon>
        <taxon>Pterygota</taxon>
        <taxon>Neoptera</taxon>
        <taxon>Endopterygota</taxon>
        <taxon>Coleoptera</taxon>
        <taxon>Polyphaga</taxon>
        <taxon>Cucujiformia</taxon>
        <taxon>Curculionidae</taxon>
        <taxon>Ceutorhynchinae</taxon>
        <taxon>Ceutorhynchus</taxon>
    </lineage>
</organism>
<evidence type="ECO:0000256" key="1">
    <source>
        <dbReference type="ARBA" id="ARBA00022670"/>
    </source>
</evidence>
<dbReference type="InterPro" id="IPR022700">
    <property type="entry name" value="CLIP"/>
</dbReference>
<dbReference type="InterPro" id="IPR009003">
    <property type="entry name" value="Peptidase_S1_PA"/>
</dbReference>
<evidence type="ECO:0000256" key="4">
    <source>
        <dbReference type="ARBA" id="ARBA00022825"/>
    </source>
</evidence>
<dbReference type="FunFam" id="2.40.10.10:FF:000084">
    <property type="entry name" value="Serine protease easter"/>
    <property type="match status" value="1"/>
</dbReference>
<accession>A0A9N9MRU1</accession>
<dbReference type="FunFam" id="2.40.10.10:FF:000028">
    <property type="entry name" value="Serine protease easter"/>
    <property type="match status" value="1"/>
</dbReference>
<dbReference type="Pfam" id="PF00089">
    <property type="entry name" value="Trypsin"/>
    <property type="match status" value="1"/>
</dbReference>
<protein>
    <recommendedName>
        <fullName evidence="9">CLIP domain-containing serine protease</fullName>
        <ecNumber evidence="8">3.4.21.-</ecNumber>
    </recommendedName>
</protein>
<evidence type="ECO:0000256" key="5">
    <source>
        <dbReference type="ARBA" id="ARBA00023157"/>
    </source>
</evidence>
<dbReference type="Proteomes" id="UP001152799">
    <property type="component" value="Chromosome 5"/>
</dbReference>
<keyword evidence="6" id="KW-0325">Glycoprotein</keyword>
<feature type="domain" description="Peptidase S1" evidence="10">
    <location>
        <begin position="117"/>
        <end position="374"/>
    </location>
</feature>
<evidence type="ECO:0000259" key="11">
    <source>
        <dbReference type="PROSITE" id="PS51888"/>
    </source>
</evidence>
<evidence type="ECO:0000256" key="3">
    <source>
        <dbReference type="ARBA" id="ARBA00022801"/>
    </source>
</evidence>
<evidence type="ECO:0000313" key="13">
    <source>
        <dbReference type="Proteomes" id="UP001152799"/>
    </source>
</evidence>
<dbReference type="InterPro" id="IPR001314">
    <property type="entry name" value="Peptidase_S1A"/>
</dbReference>
<evidence type="ECO:0000256" key="8">
    <source>
        <dbReference type="RuleBase" id="RU363034"/>
    </source>
</evidence>
<dbReference type="InterPro" id="IPR043504">
    <property type="entry name" value="Peptidase_S1_PA_chymotrypsin"/>
</dbReference>
<keyword evidence="3 8" id="KW-0378">Hydrolase</keyword>
<dbReference type="SUPFAM" id="SSF50494">
    <property type="entry name" value="Trypsin-like serine proteases"/>
    <property type="match status" value="1"/>
</dbReference>
<feature type="chain" id="PRO_5040540650" description="CLIP domain-containing serine protease" evidence="9">
    <location>
        <begin position="19"/>
        <end position="375"/>
    </location>
</feature>
<evidence type="ECO:0000256" key="6">
    <source>
        <dbReference type="ARBA" id="ARBA00023180"/>
    </source>
</evidence>
<dbReference type="OrthoDB" id="8114044at2759"/>
<dbReference type="EMBL" id="OU892281">
    <property type="protein sequence ID" value="CAG9769269.1"/>
    <property type="molecule type" value="Genomic_DNA"/>
</dbReference>
<comment type="similarity">
    <text evidence="7 9">Belongs to the peptidase S1 family. CLIP subfamily.</text>
</comment>
<feature type="signal peptide" evidence="9">
    <location>
        <begin position="1"/>
        <end position="18"/>
    </location>
</feature>
<sequence length="375" mass="41337">MWYSSVLCLCFGIISSNAQTLGGYCRTPTGESAKCINVWSCNSLLPLLTAPSRTQEQTNFLVNSKCGFDSSGKPYVCCGSGFNPVGGTEDDAFSSSYTTNPAIPGRTQCGWQTTNRIFNGEATELDEFPWMVIIEYLKRDGRRRIACAGSLINRRYILTAAHCVKGAVFIKVGQPINVRLGEYNITNPYRDCFMKKGIASCNQPEINAGIEELIPHPGYTDDVRNHDIALIRLNKNIPFSDYIQPVCLPKPDEASRTGEKLIVAGWGRTEKGRDSDVKLKLEVPVTDNFSCAQKFGELNVQVGKNQMCAGSEDGKDSCSGDSGGPLMRTLPDDETRWMIEGIVSFGYTKCGSPGYPGVYTRVARYIPWIHRNVKP</sequence>
<dbReference type="PROSITE" id="PS00134">
    <property type="entry name" value="TRYPSIN_HIS"/>
    <property type="match status" value="1"/>
</dbReference>
<evidence type="ECO:0000256" key="7">
    <source>
        <dbReference type="ARBA" id="ARBA00024195"/>
    </source>
</evidence>
<dbReference type="PROSITE" id="PS00135">
    <property type="entry name" value="TRYPSIN_SER"/>
    <property type="match status" value="1"/>
</dbReference>
<dbReference type="InterPro" id="IPR033116">
    <property type="entry name" value="TRYPSIN_SER"/>
</dbReference>
<evidence type="ECO:0000256" key="2">
    <source>
        <dbReference type="ARBA" id="ARBA00022729"/>
    </source>
</evidence>
<dbReference type="Gene3D" id="2.40.10.10">
    <property type="entry name" value="Trypsin-like serine proteases"/>
    <property type="match status" value="2"/>
</dbReference>
<reference evidence="12" key="1">
    <citation type="submission" date="2022-01" db="EMBL/GenBank/DDBJ databases">
        <authorList>
            <person name="King R."/>
        </authorList>
    </citation>
    <scope>NUCLEOTIDE SEQUENCE</scope>
</reference>